<dbReference type="NCBIfam" id="TIGR02970">
    <property type="entry name" value="succ_dehyd_cytB"/>
    <property type="match status" value="1"/>
</dbReference>
<evidence type="ECO:0000256" key="2">
    <source>
        <dbReference type="ARBA" id="ARBA00022617"/>
    </source>
</evidence>
<dbReference type="GO" id="GO:0006099">
    <property type="term" value="P:tricarboxylic acid cycle"/>
    <property type="evidence" value="ECO:0007669"/>
    <property type="project" value="InterPro"/>
</dbReference>
<feature type="transmembrane region" description="Helical" evidence="8">
    <location>
        <begin position="151"/>
        <end position="172"/>
    </location>
</feature>
<dbReference type="Pfam" id="PF01127">
    <property type="entry name" value="Sdh_cyt"/>
    <property type="match status" value="1"/>
</dbReference>
<name>A0A7U2I8M4_PHANO</name>
<dbReference type="CDD" id="cd03499">
    <property type="entry name" value="SQR_TypeC_SdhC"/>
    <property type="match status" value="1"/>
</dbReference>
<keyword evidence="3 8" id="KW-0812">Transmembrane</keyword>
<accession>A0A7U2I8M4</accession>
<dbReference type="OrthoDB" id="588261at2759"/>
<dbReference type="SUPFAM" id="SSF81343">
    <property type="entry name" value="Fumarate reductase respiratory complex transmembrane subunits"/>
    <property type="match status" value="1"/>
</dbReference>
<keyword evidence="10" id="KW-1185">Reference proteome</keyword>
<dbReference type="PROSITE" id="PS01001">
    <property type="entry name" value="SDH_CYT_2"/>
    <property type="match status" value="1"/>
</dbReference>
<comment type="subcellular location">
    <subcellularLocation>
        <location evidence="1">Membrane</location>
        <topology evidence="1">Multi-pass membrane protein</topology>
    </subcellularLocation>
</comment>
<dbReference type="InterPro" id="IPR014314">
    <property type="entry name" value="Succ_DH_cytb556"/>
</dbReference>
<evidence type="ECO:0000256" key="1">
    <source>
        <dbReference type="ARBA" id="ARBA00004141"/>
    </source>
</evidence>
<feature type="transmembrane region" description="Helical" evidence="8">
    <location>
        <begin position="105"/>
        <end position="130"/>
    </location>
</feature>
<dbReference type="InterPro" id="IPR034804">
    <property type="entry name" value="SQR/QFR_C/D"/>
</dbReference>
<reference evidence="10" key="1">
    <citation type="journal article" date="2021" name="BMC Genomics">
        <title>Chromosome-level genome assembly and manually-curated proteome of model necrotroph Parastagonospora nodorum Sn15 reveals a genome-wide trove of candidate effector homologs, and redundancy of virulence-related functions within an accessory chromosome.</title>
        <authorList>
            <person name="Bertazzoni S."/>
            <person name="Jones D.A.B."/>
            <person name="Phan H.T."/>
            <person name="Tan K.-C."/>
            <person name="Hane J.K."/>
        </authorList>
    </citation>
    <scope>NUCLEOTIDE SEQUENCE [LARGE SCALE GENOMIC DNA]</scope>
    <source>
        <strain evidence="10">SN15 / ATCC MYA-4574 / FGSC 10173)</strain>
    </source>
</reference>
<evidence type="ECO:0000256" key="7">
    <source>
        <dbReference type="ARBA" id="ARBA00023136"/>
    </source>
</evidence>
<dbReference type="InterPro" id="IPR000701">
    <property type="entry name" value="SuccDH_FuR_B_TM-su"/>
</dbReference>
<dbReference type="PANTHER" id="PTHR10978">
    <property type="entry name" value="SUCCINATE DEHYDROGENASE CYTOCHROME B560 SUBUNIT"/>
    <property type="match status" value="1"/>
</dbReference>
<keyword evidence="6" id="KW-0408">Iron</keyword>
<evidence type="ECO:0000313" key="10">
    <source>
        <dbReference type="Proteomes" id="UP000663193"/>
    </source>
</evidence>
<evidence type="ECO:0000256" key="3">
    <source>
        <dbReference type="ARBA" id="ARBA00022692"/>
    </source>
</evidence>
<dbReference type="EMBL" id="CP069040">
    <property type="protein sequence ID" value="QRD05254.1"/>
    <property type="molecule type" value="Genomic_DNA"/>
</dbReference>
<dbReference type="VEuPathDB" id="FungiDB:JI435_111570"/>
<dbReference type="InterPro" id="IPR018495">
    <property type="entry name" value="Succ_DH_cyt_bsu_CS"/>
</dbReference>
<dbReference type="AlphaFoldDB" id="A0A7U2I8M4"/>
<evidence type="ECO:0000313" key="9">
    <source>
        <dbReference type="EMBL" id="QRD05254.1"/>
    </source>
</evidence>
<gene>
    <name evidence="9" type="ORF">JI435_111570</name>
</gene>
<evidence type="ECO:0000256" key="6">
    <source>
        <dbReference type="ARBA" id="ARBA00023004"/>
    </source>
</evidence>
<keyword evidence="2" id="KW-0349">Heme</keyword>
<keyword evidence="7 8" id="KW-0472">Membrane</keyword>
<dbReference type="PANTHER" id="PTHR10978:SF5">
    <property type="entry name" value="SUCCINATE DEHYDROGENASE CYTOCHROME B560 SUBUNIT, MITOCHONDRIAL"/>
    <property type="match status" value="1"/>
</dbReference>
<protein>
    <submittedName>
        <fullName evidence="9">Uncharacterized protein</fullName>
    </submittedName>
</protein>
<dbReference type="Gene3D" id="1.20.1300.10">
    <property type="entry name" value="Fumarate reductase/succinate dehydrogenase, transmembrane subunit"/>
    <property type="match status" value="1"/>
</dbReference>
<keyword evidence="4" id="KW-0479">Metal-binding</keyword>
<feature type="transmembrane region" description="Helical" evidence="8">
    <location>
        <begin position="71"/>
        <end position="93"/>
    </location>
</feature>
<proteinExistence type="predicted"/>
<keyword evidence="5 8" id="KW-1133">Transmembrane helix</keyword>
<sequence length="174" mass="19429">MASMRLFQLGLRRAAAPAMKIQPAGRSLVQRRLATSQAEAHEILVKQRINRPVSPHLSIYRPQITWYSSGLNRLTAVIITGSFYLWGFAYLAAPYTGWHLETQSMVAAVAAWPAAVKIGVKSFFALPFFFHAYQGIRHLVWDFGIGMKNAAVIKSGWTAIALTFISTFYYVFAG</sequence>
<evidence type="ECO:0000256" key="4">
    <source>
        <dbReference type="ARBA" id="ARBA00022723"/>
    </source>
</evidence>
<evidence type="ECO:0000256" key="5">
    <source>
        <dbReference type="ARBA" id="ARBA00022989"/>
    </source>
</evidence>
<dbReference type="GO" id="GO:0009055">
    <property type="term" value="F:electron transfer activity"/>
    <property type="evidence" value="ECO:0007669"/>
    <property type="project" value="InterPro"/>
</dbReference>
<evidence type="ECO:0000256" key="8">
    <source>
        <dbReference type="SAM" id="Phobius"/>
    </source>
</evidence>
<dbReference type="GO" id="GO:0016020">
    <property type="term" value="C:membrane"/>
    <property type="evidence" value="ECO:0007669"/>
    <property type="project" value="UniProtKB-SubCell"/>
</dbReference>
<dbReference type="Proteomes" id="UP000663193">
    <property type="component" value="Chromosome 18"/>
</dbReference>
<organism evidence="9 10">
    <name type="scientific">Phaeosphaeria nodorum (strain SN15 / ATCC MYA-4574 / FGSC 10173)</name>
    <name type="common">Glume blotch fungus</name>
    <name type="synonym">Parastagonospora nodorum</name>
    <dbReference type="NCBI Taxonomy" id="321614"/>
    <lineage>
        <taxon>Eukaryota</taxon>
        <taxon>Fungi</taxon>
        <taxon>Dikarya</taxon>
        <taxon>Ascomycota</taxon>
        <taxon>Pezizomycotina</taxon>
        <taxon>Dothideomycetes</taxon>
        <taxon>Pleosporomycetidae</taxon>
        <taxon>Pleosporales</taxon>
        <taxon>Pleosporineae</taxon>
        <taxon>Phaeosphaeriaceae</taxon>
        <taxon>Parastagonospora</taxon>
    </lineage>
</organism>
<dbReference type="GO" id="GO:0046872">
    <property type="term" value="F:metal ion binding"/>
    <property type="evidence" value="ECO:0007669"/>
    <property type="project" value="UniProtKB-KW"/>
</dbReference>